<dbReference type="PANTHER" id="PTHR43568">
    <property type="entry name" value="P PROTEIN"/>
    <property type="match status" value="1"/>
</dbReference>
<feature type="transmembrane region" description="Helical" evidence="1">
    <location>
        <begin position="133"/>
        <end position="153"/>
    </location>
</feature>
<keyword evidence="1" id="KW-0812">Transmembrane</keyword>
<keyword evidence="4" id="KW-1185">Reference proteome</keyword>
<evidence type="ECO:0000313" key="3">
    <source>
        <dbReference type="EMBL" id="MBB5844431.1"/>
    </source>
</evidence>
<feature type="transmembrane region" description="Helical" evidence="1">
    <location>
        <begin position="264"/>
        <end position="280"/>
    </location>
</feature>
<comment type="caution">
    <text evidence="3">The sequence shown here is derived from an EMBL/GenBank/DDBJ whole genome shotgun (WGS) entry which is preliminary data.</text>
</comment>
<feature type="transmembrane region" description="Helical" evidence="1">
    <location>
        <begin position="26"/>
        <end position="45"/>
    </location>
</feature>
<protein>
    <submittedName>
        <fullName evidence="3">Di/tricarboxylate transporter</fullName>
    </submittedName>
</protein>
<name>A0A841ARN2_9MICO</name>
<dbReference type="InterPro" id="IPR009827">
    <property type="entry name" value="MatC_N"/>
</dbReference>
<keyword evidence="1" id="KW-0472">Membrane</keyword>
<dbReference type="RefSeq" id="WP_184238554.1">
    <property type="nucleotide sequence ID" value="NZ_JACHMJ010000001.1"/>
</dbReference>
<gene>
    <name evidence="3" type="ORF">HD599_002754</name>
</gene>
<feature type="transmembrane region" description="Helical" evidence="1">
    <location>
        <begin position="415"/>
        <end position="438"/>
    </location>
</feature>
<organism evidence="3 4">
    <name type="scientific">Conyzicola lurida</name>
    <dbReference type="NCBI Taxonomy" id="1172621"/>
    <lineage>
        <taxon>Bacteria</taxon>
        <taxon>Bacillati</taxon>
        <taxon>Actinomycetota</taxon>
        <taxon>Actinomycetes</taxon>
        <taxon>Micrococcales</taxon>
        <taxon>Microbacteriaceae</taxon>
        <taxon>Conyzicola</taxon>
    </lineage>
</organism>
<dbReference type="Pfam" id="PF07158">
    <property type="entry name" value="MatC_N"/>
    <property type="match status" value="1"/>
</dbReference>
<keyword evidence="1" id="KW-1133">Transmembrane helix</keyword>
<accession>A0A841ARN2</accession>
<dbReference type="AlphaFoldDB" id="A0A841ARN2"/>
<dbReference type="InterPro" id="IPR051475">
    <property type="entry name" value="Diverse_Ion_Transporter"/>
</dbReference>
<evidence type="ECO:0000256" key="1">
    <source>
        <dbReference type="SAM" id="Phobius"/>
    </source>
</evidence>
<dbReference type="PANTHER" id="PTHR43568:SF1">
    <property type="entry name" value="P PROTEIN"/>
    <property type="match status" value="1"/>
</dbReference>
<dbReference type="EMBL" id="JACHMJ010000001">
    <property type="protein sequence ID" value="MBB5844431.1"/>
    <property type="molecule type" value="Genomic_DNA"/>
</dbReference>
<feature type="domain" description="Dicarboxylate carrier MatC N-terminal" evidence="2">
    <location>
        <begin position="1"/>
        <end position="146"/>
    </location>
</feature>
<feature type="transmembrane region" description="Helical" evidence="1">
    <location>
        <begin position="331"/>
        <end position="364"/>
    </location>
</feature>
<proteinExistence type="predicted"/>
<feature type="transmembrane region" description="Helical" evidence="1">
    <location>
        <begin position="292"/>
        <end position="311"/>
    </location>
</feature>
<evidence type="ECO:0000259" key="2">
    <source>
        <dbReference type="Pfam" id="PF07158"/>
    </source>
</evidence>
<reference evidence="3 4" key="1">
    <citation type="submission" date="2020-08" db="EMBL/GenBank/DDBJ databases">
        <title>Sequencing the genomes of 1000 actinobacteria strains.</title>
        <authorList>
            <person name="Klenk H.-P."/>
        </authorList>
    </citation>
    <scope>NUCLEOTIDE SEQUENCE [LARGE SCALE GENOMIC DNA]</scope>
    <source>
        <strain evidence="3 4">DSM 105784</strain>
    </source>
</reference>
<sequence length="440" mass="45282">MNVEVIALIVLVAVFAISAIRNIHMGALALVAALIVGVLIVGESFDDVLGGFPVDALLILLGITYLFGIARETGTIDWLVDRSVRLIGDRVALIPWAMFVIGTLVACLGTSHAAFTIVPIAMSLAAKHRIHSTMMGIVMSSAIVGGALAPTSINGITVMTVARTAGIDYNPGLMFGLSVGINTLVVLVAFFMFGGRELMTRRRTALAASVAAGNGSGAAGGTGGTAVLTETVLKPLTGYQAIVLASIPVLVIGFFTITLLDIDLNLGAVALTLALVLAFIKPDVGRKAMTRIDWGTILLLGGIITYVGVLTRLGAIDQLGEAARSVNEPLIAAFVICVIAGLVSAFASTIGILGALIPLAVPLLVPGGGLEMTGFIFALAISASLVDCAPFGTTGATIVASGVEEERPRLYRHLMAWGLSMVIIGPVVTIGLFVIPFLGG</sequence>
<evidence type="ECO:0000313" key="4">
    <source>
        <dbReference type="Proteomes" id="UP000536685"/>
    </source>
</evidence>
<dbReference type="Proteomes" id="UP000536685">
    <property type="component" value="Unassembled WGS sequence"/>
</dbReference>
<feature type="transmembrane region" description="Helical" evidence="1">
    <location>
        <begin position="91"/>
        <end position="121"/>
    </location>
</feature>
<feature type="transmembrane region" description="Helical" evidence="1">
    <location>
        <begin position="52"/>
        <end position="71"/>
    </location>
</feature>
<feature type="transmembrane region" description="Helical" evidence="1">
    <location>
        <begin position="241"/>
        <end position="258"/>
    </location>
</feature>
<feature type="transmembrane region" description="Helical" evidence="1">
    <location>
        <begin position="173"/>
        <end position="193"/>
    </location>
</feature>